<sequence length="224" mass="25148">MEYSMPRKRPQPSNDTIPIRHRKKMAAPRVAFAVSISRATPRFASASPRLATSFSVSRPSWHRRTPVVCASRVLARAYSVKQPSDGWPSLDFSQINKQIKINEELAKTGEKELGTGEREIIFVDVREPHELVETGQIPGAINVPINSQIKSFHISDEEFHDLFGYDRPTKDAHLMFYCKAGVRARTAAQLAQSAGWTLVSDYPGSWLDWEAQGGEVERVSPKTK</sequence>
<dbReference type="Proteomes" id="UP001163324">
    <property type="component" value="Chromosome 3"/>
</dbReference>
<comment type="caution">
    <text evidence="1">The sequence shown here is derived from an EMBL/GenBank/DDBJ whole genome shotgun (WGS) entry which is preliminary data.</text>
</comment>
<proteinExistence type="predicted"/>
<organism evidence="1 2">
    <name type="scientific">Trichothecium roseum</name>
    <dbReference type="NCBI Taxonomy" id="47278"/>
    <lineage>
        <taxon>Eukaryota</taxon>
        <taxon>Fungi</taxon>
        <taxon>Dikarya</taxon>
        <taxon>Ascomycota</taxon>
        <taxon>Pezizomycotina</taxon>
        <taxon>Sordariomycetes</taxon>
        <taxon>Hypocreomycetidae</taxon>
        <taxon>Hypocreales</taxon>
        <taxon>Hypocreales incertae sedis</taxon>
        <taxon>Trichothecium</taxon>
    </lineage>
</organism>
<dbReference type="EMBL" id="CM047942">
    <property type="protein sequence ID" value="KAI9901527.1"/>
    <property type="molecule type" value="Genomic_DNA"/>
</dbReference>
<evidence type="ECO:0000313" key="2">
    <source>
        <dbReference type="Proteomes" id="UP001163324"/>
    </source>
</evidence>
<gene>
    <name evidence="1" type="ORF">N3K66_003344</name>
</gene>
<name>A0ACC0V5U6_9HYPO</name>
<keyword evidence="2" id="KW-1185">Reference proteome</keyword>
<evidence type="ECO:0000313" key="1">
    <source>
        <dbReference type="EMBL" id="KAI9901527.1"/>
    </source>
</evidence>
<protein>
    <submittedName>
        <fullName evidence="1">Uncharacterized protein</fullName>
    </submittedName>
</protein>
<accession>A0ACC0V5U6</accession>
<reference evidence="1" key="1">
    <citation type="submission" date="2022-10" db="EMBL/GenBank/DDBJ databases">
        <title>Complete Genome of Trichothecium roseum strain YXFP-22015, a Plant Pathogen Isolated from Citrus.</title>
        <authorList>
            <person name="Wang Y."/>
            <person name="Zhu L."/>
        </authorList>
    </citation>
    <scope>NUCLEOTIDE SEQUENCE</scope>
    <source>
        <strain evidence="1">YXFP-22015</strain>
    </source>
</reference>